<name>W6QA67_PENRF</name>
<accession>W6QA67</accession>
<proteinExistence type="predicted"/>
<keyword evidence="2" id="KW-1185">Reference proteome</keyword>
<gene>
    <name evidence="1" type="ORF">PROQFM164_S02g003052</name>
</gene>
<sequence>MIDLHGISGTRDQFRAKSRLTILISHLHPFCSVTLDLTWRADPEQKAKRTAI</sequence>
<dbReference type="EMBL" id="HG792016">
    <property type="protein sequence ID" value="CDM32901.1"/>
    <property type="molecule type" value="Genomic_DNA"/>
</dbReference>
<dbReference type="AlphaFoldDB" id="W6QA67"/>
<organism evidence="1 2">
    <name type="scientific">Penicillium roqueforti (strain FM164)</name>
    <dbReference type="NCBI Taxonomy" id="1365484"/>
    <lineage>
        <taxon>Eukaryota</taxon>
        <taxon>Fungi</taxon>
        <taxon>Dikarya</taxon>
        <taxon>Ascomycota</taxon>
        <taxon>Pezizomycotina</taxon>
        <taxon>Eurotiomycetes</taxon>
        <taxon>Eurotiomycetidae</taxon>
        <taxon>Eurotiales</taxon>
        <taxon>Aspergillaceae</taxon>
        <taxon>Penicillium</taxon>
    </lineage>
</organism>
<reference evidence="1" key="1">
    <citation type="journal article" date="2014" name="Nat. Commun.">
        <title>Multiple recent horizontal transfers of a large genomic region in cheese making fungi.</title>
        <authorList>
            <person name="Cheeseman K."/>
            <person name="Ropars J."/>
            <person name="Renault P."/>
            <person name="Dupont J."/>
            <person name="Gouzy J."/>
            <person name="Branca A."/>
            <person name="Abraham A.L."/>
            <person name="Ceppi M."/>
            <person name="Conseiller E."/>
            <person name="Debuchy R."/>
            <person name="Malagnac F."/>
            <person name="Goarin A."/>
            <person name="Silar P."/>
            <person name="Lacoste S."/>
            <person name="Sallet E."/>
            <person name="Bensimon A."/>
            <person name="Giraud T."/>
            <person name="Brygoo Y."/>
        </authorList>
    </citation>
    <scope>NUCLEOTIDE SEQUENCE [LARGE SCALE GENOMIC DNA]</scope>
    <source>
        <strain evidence="1">FM164</strain>
    </source>
</reference>
<dbReference type="Proteomes" id="UP000030686">
    <property type="component" value="Unassembled WGS sequence"/>
</dbReference>
<evidence type="ECO:0000313" key="2">
    <source>
        <dbReference type="Proteomes" id="UP000030686"/>
    </source>
</evidence>
<protein>
    <submittedName>
        <fullName evidence="1">Genomic scaffold, ProqFM164S02</fullName>
    </submittedName>
</protein>
<evidence type="ECO:0000313" key="1">
    <source>
        <dbReference type="EMBL" id="CDM32901.1"/>
    </source>
</evidence>